<gene>
    <name evidence="4" type="ORF">KUV50_01820</name>
</gene>
<feature type="domain" description="DUF5107" evidence="3">
    <location>
        <begin position="52"/>
        <end position="356"/>
    </location>
</feature>
<keyword evidence="1" id="KW-0802">TPR repeat</keyword>
<evidence type="ECO:0000313" key="5">
    <source>
        <dbReference type="Proteomes" id="UP000753961"/>
    </source>
</evidence>
<dbReference type="InterPro" id="IPR033396">
    <property type="entry name" value="DUF5107"/>
</dbReference>
<evidence type="ECO:0000313" key="4">
    <source>
        <dbReference type="EMBL" id="MBY5956854.1"/>
    </source>
</evidence>
<evidence type="ECO:0000256" key="1">
    <source>
        <dbReference type="PROSITE-ProRule" id="PRU00339"/>
    </source>
</evidence>
<feature type="chain" id="PRO_5038097847" evidence="2">
    <location>
        <begin position="24"/>
        <end position="973"/>
    </location>
</feature>
<dbReference type="Proteomes" id="UP000753961">
    <property type="component" value="Unassembled WGS sequence"/>
</dbReference>
<evidence type="ECO:0000259" key="3">
    <source>
        <dbReference type="Pfam" id="PF17128"/>
    </source>
</evidence>
<dbReference type="Gene3D" id="1.25.40.10">
    <property type="entry name" value="Tetratricopeptide repeat domain"/>
    <property type="match status" value="3"/>
</dbReference>
<keyword evidence="5" id="KW-1185">Reference proteome</keyword>
<reference evidence="4" key="1">
    <citation type="submission" date="2021-06" db="EMBL/GenBank/DDBJ databases">
        <title>44 bacteria genomes isolated from Dapeng, Shenzhen.</title>
        <authorList>
            <person name="Zheng W."/>
            <person name="Yu S."/>
            <person name="Huang Y."/>
        </authorList>
    </citation>
    <scope>NUCLEOTIDE SEQUENCE</scope>
    <source>
        <strain evidence="4">DP5N28-2</strain>
    </source>
</reference>
<dbReference type="Pfam" id="PF14559">
    <property type="entry name" value="TPR_19"/>
    <property type="match status" value="1"/>
</dbReference>
<dbReference type="SMART" id="SM00028">
    <property type="entry name" value="TPR"/>
    <property type="match status" value="3"/>
</dbReference>
<keyword evidence="2" id="KW-0732">Signal</keyword>
<dbReference type="PROSITE" id="PS50005">
    <property type="entry name" value="TPR"/>
    <property type="match status" value="1"/>
</dbReference>
<dbReference type="Pfam" id="PF17128">
    <property type="entry name" value="DUF5107"/>
    <property type="match status" value="1"/>
</dbReference>
<accession>A0A953HKR1</accession>
<sequence length="973" mass="111792">MKKKIILLFVICYSLLGVTLSHAQSAATIQEYDTTFLTYPFSDPNPIPRTGKIYPYFTFDGYSTEAVERSWKMVELENDYLRVQITPEIGGKIWSAIDKIQNKPFIYANDVVKFRNIAMRGPWTSGGIEFNFGIIGHTPTVSTPIDYHTMKKKDGSVSCYISALDLLTRTRWIVEINLPKDKALFSTKVHWTNPTDLEQPYYTWMNLAVPAREDLHFLDPGTHYITHGGQARSWPIDRTRQTDLSVYVNNAFDGSKSYHITGKHSDFFGTYYEKTDDGMIHLADRDAKPGKKVFLWALSEAGHIWETLLSDQAGQYVEVQSGRLFNQNSYTSSRTPFKQIGFRPLQTDQWTEYWFPYHGIGSVDFADRHGVWHFDRSAAQLGIDIMGLTTISDTLQITMIDGFVVKKPMEVHPLKPQHIVFMINPDQIARINFGETQIIPEWTKATDLNRPLTIPADFDQSGSYARYLQGHDAARFRLYDQAEKHIRASLSQDSFFIPALTEMAQLQYRKMQYDSAYFYARRALSVNTYDPQANYYYGLAASELGKSYDAKDGWEVAALSPAWRMAAWYQLAAVYFREKNWAMARNYVDKILDIQPANPQGIKIKLVLDRLRNTPVDLAVIDQLSQIDPDNHFVAFEHYLRSPNQHNLDAFQSGIQNELPEQTYLEMAIWYAVKLNRPQDAVKLLKLAPDNNLSDFWLAYLTRTETPPSRTLNQANQGDPRFVFPFRRESLPVLMWAASESNHWKPKYYLALIFAHAGKTQFAKDILFDLPDDTGFAPLYIWRSSFQNQPTEVEKDLRLALSIDPGNWRYLLTLADFLMKQNQLNEATTILTPYYEENTKNYQAGMALAQLHLMKGTLEIADHILREIHVLPYEGASEGRRLYQAVKLNLALNALSKKEYDIARDYLTQSKLWPTNLGVGKPYENLINTALEDQITTWVEAGESGNPPSENQVKALADKIKSRFFQFKEQAPF</sequence>
<proteinExistence type="predicted"/>
<organism evidence="4 5">
    <name type="scientific">Membranihabitans marinus</name>
    <dbReference type="NCBI Taxonomy" id="1227546"/>
    <lineage>
        <taxon>Bacteria</taxon>
        <taxon>Pseudomonadati</taxon>
        <taxon>Bacteroidota</taxon>
        <taxon>Saprospiria</taxon>
        <taxon>Saprospirales</taxon>
        <taxon>Saprospiraceae</taxon>
        <taxon>Membranihabitans</taxon>
    </lineage>
</organism>
<dbReference type="SUPFAM" id="SSF48452">
    <property type="entry name" value="TPR-like"/>
    <property type="match status" value="1"/>
</dbReference>
<evidence type="ECO:0000256" key="2">
    <source>
        <dbReference type="SAM" id="SignalP"/>
    </source>
</evidence>
<feature type="signal peptide" evidence="2">
    <location>
        <begin position="1"/>
        <end position="23"/>
    </location>
</feature>
<comment type="caution">
    <text evidence="4">The sequence shown here is derived from an EMBL/GenBank/DDBJ whole genome shotgun (WGS) entry which is preliminary data.</text>
</comment>
<dbReference type="InterPro" id="IPR011990">
    <property type="entry name" value="TPR-like_helical_dom_sf"/>
</dbReference>
<dbReference type="InterPro" id="IPR019734">
    <property type="entry name" value="TPR_rpt"/>
</dbReference>
<name>A0A953HKR1_9BACT</name>
<dbReference type="AlphaFoldDB" id="A0A953HKR1"/>
<protein>
    <submittedName>
        <fullName evidence="4">DUF5107 domain-containing protein</fullName>
    </submittedName>
</protein>
<dbReference type="RefSeq" id="WP_222578374.1">
    <property type="nucleotide sequence ID" value="NZ_JAHVHU010000002.1"/>
</dbReference>
<feature type="repeat" description="TPR" evidence="1">
    <location>
        <begin position="565"/>
        <end position="598"/>
    </location>
</feature>
<dbReference type="EMBL" id="JAHVHU010000002">
    <property type="protein sequence ID" value="MBY5956854.1"/>
    <property type="molecule type" value="Genomic_DNA"/>
</dbReference>